<reference evidence="8" key="1">
    <citation type="journal article" date="2017" name="Nat. Microbiol.">
        <title>Global analysis of biosynthetic gene clusters reveals vast potential of secondary metabolite production in Penicillium species.</title>
        <authorList>
            <person name="Nielsen J.C."/>
            <person name="Grijseels S."/>
            <person name="Prigent S."/>
            <person name="Ji B."/>
            <person name="Dainat J."/>
            <person name="Nielsen K.F."/>
            <person name="Frisvad J.C."/>
            <person name="Workman M."/>
            <person name="Nielsen J."/>
        </authorList>
    </citation>
    <scope>NUCLEOTIDE SEQUENCE [LARGE SCALE GENOMIC DNA]</scope>
    <source>
        <strain evidence="8">IBT 31321</strain>
    </source>
</reference>
<dbReference type="STRING" id="36646.A0A1V6UKH1"/>
<gene>
    <name evidence="7" type="ORF">PENCOP_c007G07013</name>
</gene>
<evidence type="ECO:0000313" key="7">
    <source>
        <dbReference type="EMBL" id="OQE38927.1"/>
    </source>
</evidence>
<evidence type="ECO:0000256" key="5">
    <source>
        <dbReference type="PIRSR" id="PIRSR602401-1"/>
    </source>
</evidence>
<proteinExistence type="inferred from homology"/>
<dbReference type="GO" id="GO:0016705">
    <property type="term" value="F:oxidoreductase activity, acting on paired donors, with incorporation or reduction of molecular oxygen"/>
    <property type="evidence" value="ECO:0007669"/>
    <property type="project" value="InterPro"/>
</dbReference>
<evidence type="ECO:0000256" key="1">
    <source>
        <dbReference type="ARBA" id="ARBA00001971"/>
    </source>
</evidence>
<evidence type="ECO:0000256" key="2">
    <source>
        <dbReference type="ARBA" id="ARBA00010617"/>
    </source>
</evidence>
<keyword evidence="4 5" id="KW-0408">Iron</keyword>
<dbReference type="InterPro" id="IPR002401">
    <property type="entry name" value="Cyt_P450_E_grp-I"/>
</dbReference>
<dbReference type="Pfam" id="PF00067">
    <property type="entry name" value="p450"/>
    <property type="match status" value="2"/>
</dbReference>
<dbReference type="PRINTS" id="PR00463">
    <property type="entry name" value="EP450I"/>
</dbReference>
<keyword evidence="6" id="KW-0472">Membrane</keyword>
<accession>A0A1V6UKH1</accession>
<dbReference type="Gene3D" id="1.10.630.10">
    <property type="entry name" value="Cytochrome P450"/>
    <property type="match status" value="1"/>
</dbReference>
<dbReference type="GO" id="GO:0043386">
    <property type="term" value="P:mycotoxin biosynthetic process"/>
    <property type="evidence" value="ECO:0007669"/>
    <property type="project" value="UniProtKB-ARBA"/>
</dbReference>
<comment type="similarity">
    <text evidence="2">Belongs to the cytochrome P450 family.</text>
</comment>
<comment type="cofactor">
    <cofactor evidence="1 5">
        <name>heme</name>
        <dbReference type="ChEBI" id="CHEBI:30413"/>
    </cofactor>
</comment>
<evidence type="ECO:0000256" key="3">
    <source>
        <dbReference type="ARBA" id="ARBA00022723"/>
    </source>
</evidence>
<dbReference type="Proteomes" id="UP000191500">
    <property type="component" value="Unassembled WGS sequence"/>
</dbReference>
<sequence>MSIPYIPYLERVISRTTSLSILLSLLLIYAIRQWLLPHPIPGIPYNLKSSRKLFGDAPDMLREVKITKEQNVWLAQQINKFQSPLCQVFIKPFSRPWILLADSTEAQDIMMRRPEFDRSDIILDGLSPLGGFHARMKTGPSWKEAKAWLKDLVGPSYLNSIGSPIIYKNSVHLVEFWESKARLANGRPFDVNEDLDHSTLDAMLLFVFGPHYKHTALGPHFEILSRLDSSSIEVGIHGEARFLAAPLDEFITSMYETVDAMDKVSQSMAPRAMMWWIRQSPRYKKFAAIKRRVVREQVRGALKRLSTTRETKAAIEYILAREKMAAEEQHRKPDFGSPILEDEIAGLFIAGLHTISTTIAWSFIYLTRYPQIQEKLRLALQTAYADAEAEKRAPTMIELTQTRVPYLEALLEETLRLHATTLTRQAVCDTEILGKPVPKGTNVFLIANGPGFHAPSFDIEPSLRSATAKPNNWDETRDLKVFDPERWLVHKKGKSWREAEFDANAAPQMAFGMGPRGCGGRRLAYLEMRMVITLVIWNFDLLSVPEVLADPKARFGIVHQADQCFLRLKSRK</sequence>
<evidence type="ECO:0000256" key="4">
    <source>
        <dbReference type="ARBA" id="ARBA00023004"/>
    </source>
</evidence>
<dbReference type="InterPro" id="IPR050121">
    <property type="entry name" value="Cytochrome_P450_monoxygenase"/>
</dbReference>
<feature type="transmembrane region" description="Helical" evidence="6">
    <location>
        <begin position="12"/>
        <end position="31"/>
    </location>
</feature>
<keyword evidence="3 5" id="KW-0479">Metal-binding</keyword>
<dbReference type="PANTHER" id="PTHR24305:SF232">
    <property type="entry name" value="P450, PUTATIVE (EUROFUNG)-RELATED"/>
    <property type="match status" value="1"/>
</dbReference>
<dbReference type="InterPro" id="IPR001128">
    <property type="entry name" value="Cyt_P450"/>
</dbReference>
<dbReference type="AlphaFoldDB" id="A0A1V6UKH1"/>
<keyword evidence="8" id="KW-1185">Reference proteome</keyword>
<organism evidence="7 8">
    <name type="scientific">Penicillium coprophilum</name>
    <dbReference type="NCBI Taxonomy" id="36646"/>
    <lineage>
        <taxon>Eukaryota</taxon>
        <taxon>Fungi</taxon>
        <taxon>Dikarya</taxon>
        <taxon>Ascomycota</taxon>
        <taxon>Pezizomycotina</taxon>
        <taxon>Eurotiomycetes</taxon>
        <taxon>Eurotiomycetidae</taxon>
        <taxon>Eurotiales</taxon>
        <taxon>Aspergillaceae</taxon>
        <taxon>Penicillium</taxon>
    </lineage>
</organism>
<protein>
    <recommendedName>
        <fullName evidence="9">Cytochrome P450 monooxygenase</fullName>
    </recommendedName>
</protein>
<name>A0A1V6UKH1_9EURO</name>
<evidence type="ECO:0000313" key="8">
    <source>
        <dbReference type="Proteomes" id="UP000191500"/>
    </source>
</evidence>
<dbReference type="SUPFAM" id="SSF48264">
    <property type="entry name" value="Cytochrome P450"/>
    <property type="match status" value="1"/>
</dbReference>
<comment type="caution">
    <text evidence="7">The sequence shown here is derived from an EMBL/GenBank/DDBJ whole genome shotgun (WGS) entry which is preliminary data.</text>
</comment>
<keyword evidence="6" id="KW-1133">Transmembrane helix</keyword>
<dbReference type="GO" id="GO:0004497">
    <property type="term" value="F:monooxygenase activity"/>
    <property type="evidence" value="ECO:0007669"/>
    <property type="project" value="InterPro"/>
</dbReference>
<dbReference type="InterPro" id="IPR036396">
    <property type="entry name" value="Cyt_P450_sf"/>
</dbReference>
<evidence type="ECO:0008006" key="9">
    <source>
        <dbReference type="Google" id="ProtNLM"/>
    </source>
</evidence>
<keyword evidence="6" id="KW-0812">Transmembrane</keyword>
<dbReference type="PANTHER" id="PTHR24305">
    <property type="entry name" value="CYTOCHROME P450"/>
    <property type="match status" value="1"/>
</dbReference>
<dbReference type="GO" id="GO:0020037">
    <property type="term" value="F:heme binding"/>
    <property type="evidence" value="ECO:0007669"/>
    <property type="project" value="InterPro"/>
</dbReference>
<dbReference type="EMBL" id="MDDG01000007">
    <property type="protein sequence ID" value="OQE38927.1"/>
    <property type="molecule type" value="Genomic_DNA"/>
</dbReference>
<dbReference type="PRINTS" id="PR00385">
    <property type="entry name" value="P450"/>
</dbReference>
<dbReference type="GO" id="GO:0005506">
    <property type="term" value="F:iron ion binding"/>
    <property type="evidence" value="ECO:0007669"/>
    <property type="project" value="InterPro"/>
</dbReference>
<keyword evidence="5" id="KW-0349">Heme</keyword>
<feature type="binding site" description="axial binding residue" evidence="5">
    <location>
        <position position="518"/>
    </location>
    <ligand>
        <name>heme</name>
        <dbReference type="ChEBI" id="CHEBI:30413"/>
    </ligand>
    <ligandPart>
        <name>Fe</name>
        <dbReference type="ChEBI" id="CHEBI:18248"/>
    </ligandPart>
</feature>
<evidence type="ECO:0000256" key="6">
    <source>
        <dbReference type="SAM" id="Phobius"/>
    </source>
</evidence>